<dbReference type="EMBL" id="OW152817">
    <property type="protein sequence ID" value="CAH2069045.1"/>
    <property type="molecule type" value="Genomic_DNA"/>
</dbReference>
<evidence type="ECO:0000313" key="1">
    <source>
        <dbReference type="EMBL" id="CAH2069045.1"/>
    </source>
</evidence>
<evidence type="ECO:0000313" key="2">
    <source>
        <dbReference type="Proteomes" id="UP000837857"/>
    </source>
</evidence>
<dbReference type="Proteomes" id="UP000837857">
    <property type="component" value="Chromosome 5"/>
</dbReference>
<accession>A0ABN8IZD4</accession>
<name>A0ABN8IZD4_9NEOP</name>
<organism evidence="1 2">
    <name type="scientific">Iphiclides podalirius</name>
    <name type="common">scarce swallowtail</name>
    <dbReference type="NCBI Taxonomy" id="110791"/>
    <lineage>
        <taxon>Eukaryota</taxon>
        <taxon>Metazoa</taxon>
        <taxon>Ecdysozoa</taxon>
        <taxon>Arthropoda</taxon>
        <taxon>Hexapoda</taxon>
        <taxon>Insecta</taxon>
        <taxon>Pterygota</taxon>
        <taxon>Neoptera</taxon>
        <taxon>Endopterygota</taxon>
        <taxon>Lepidoptera</taxon>
        <taxon>Glossata</taxon>
        <taxon>Ditrysia</taxon>
        <taxon>Papilionoidea</taxon>
        <taxon>Papilionidae</taxon>
        <taxon>Papilioninae</taxon>
        <taxon>Iphiclides</taxon>
    </lineage>
</organism>
<protein>
    <submittedName>
        <fullName evidence="1">Uncharacterized protein</fullName>
    </submittedName>
</protein>
<gene>
    <name evidence="1" type="ORF">IPOD504_LOCUS14710</name>
</gene>
<feature type="non-terminal residue" evidence="1">
    <location>
        <position position="84"/>
    </location>
</feature>
<proteinExistence type="predicted"/>
<sequence>MPCADTTSAYTVSASVALRRHRCRYFGDNVPHRVRLNGFGVSGRLRAPTCATLSASGDPSTVLANALGRRIFCRRTARRLRGTS</sequence>
<reference evidence="1" key="1">
    <citation type="submission" date="2022-03" db="EMBL/GenBank/DDBJ databases">
        <authorList>
            <person name="Martin H S."/>
        </authorList>
    </citation>
    <scope>NUCLEOTIDE SEQUENCE</scope>
</reference>
<keyword evidence="2" id="KW-1185">Reference proteome</keyword>